<keyword evidence="1" id="KW-0479">Metal-binding</keyword>
<proteinExistence type="predicted"/>
<organism evidence="4 5">
    <name type="scientific">Eleusine coracana subsp. coracana</name>
    <dbReference type="NCBI Taxonomy" id="191504"/>
    <lineage>
        <taxon>Eukaryota</taxon>
        <taxon>Viridiplantae</taxon>
        <taxon>Streptophyta</taxon>
        <taxon>Embryophyta</taxon>
        <taxon>Tracheophyta</taxon>
        <taxon>Spermatophyta</taxon>
        <taxon>Magnoliopsida</taxon>
        <taxon>Liliopsida</taxon>
        <taxon>Poales</taxon>
        <taxon>Poaceae</taxon>
        <taxon>PACMAD clade</taxon>
        <taxon>Chloridoideae</taxon>
        <taxon>Cynodonteae</taxon>
        <taxon>Eleusininae</taxon>
        <taxon>Eleusine</taxon>
    </lineage>
</organism>
<evidence type="ECO:0000256" key="2">
    <source>
        <dbReference type="SAM" id="MobiDB-lite"/>
    </source>
</evidence>
<dbReference type="Proteomes" id="UP001054889">
    <property type="component" value="Unassembled WGS sequence"/>
</dbReference>
<dbReference type="AlphaFoldDB" id="A0AAV5DIV1"/>
<dbReference type="PANTHER" id="PTHR45730:SF101">
    <property type="entry name" value="C2H2-TYPE DOMAIN-CONTAINING PROTEIN"/>
    <property type="match status" value="1"/>
</dbReference>
<protein>
    <recommendedName>
        <fullName evidence="3">C2H2-type domain-containing protein</fullName>
    </recommendedName>
</protein>
<reference evidence="4" key="2">
    <citation type="submission" date="2021-12" db="EMBL/GenBank/DDBJ databases">
        <title>Resequencing data analysis of finger millet.</title>
        <authorList>
            <person name="Hatakeyama M."/>
            <person name="Aluri S."/>
            <person name="Balachadran M.T."/>
            <person name="Sivarajan S.R."/>
            <person name="Poveda L."/>
            <person name="Shimizu-Inatsugi R."/>
            <person name="Schlapbach R."/>
            <person name="Sreeman S.M."/>
            <person name="Shimizu K.K."/>
        </authorList>
    </citation>
    <scope>NUCLEOTIDE SEQUENCE</scope>
</reference>
<dbReference type="InterPro" id="IPR045320">
    <property type="entry name" value="JAGGED/SL1-like"/>
</dbReference>
<reference evidence="4" key="1">
    <citation type="journal article" date="2018" name="DNA Res.">
        <title>Multiple hybrid de novo genome assembly of finger millet, an orphan allotetraploid crop.</title>
        <authorList>
            <person name="Hatakeyama M."/>
            <person name="Aluri S."/>
            <person name="Balachadran M.T."/>
            <person name="Sivarajan S.R."/>
            <person name="Patrignani A."/>
            <person name="Gruter S."/>
            <person name="Poveda L."/>
            <person name="Shimizu-Inatsugi R."/>
            <person name="Baeten J."/>
            <person name="Francoijs K.J."/>
            <person name="Nataraja K.N."/>
            <person name="Reddy Y.A.N."/>
            <person name="Phadnis S."/>
            <person name="Ravikumar R.L."/>
            <person name="Schlapbach R."/>
            <person name="Sreeman S.M."/>
            <person name="Shimizu K.K."/>
        </authorList>
    </citation>
    <scope>NUCLEOTIDE SEQUENCE</scope>
</reference>
<keyword evidence="1" id="KW-0863">Zinc-finger</keyword>
<feature type="region of interest" description="Disordered" evidence="2">
    <location>
        <begin position="1"/>
        <end position="20"/>
    </location>
</feature>
<feature type="domain" description="C2H2-type" evidence="3">
    <location>
        <begin position="29"/>
        <end position="56"/>
    </location>
</feature>
<comment type="caution">
    <text evidence="4">The sequence shown here is derived from an EMBL/GenBank/DDBJ whole genome shotgun (WGS) entry which is preliminary data.</text>
</comment>
<name>A0AAV5DIV1_ELECO</name>
<dbReference type="InterPro" id="IPR013087">
    <property type="entry name" value="Znf_C2H2_type"/>
</dbReference>
<sequence length="176" mass="18308">MEESSRAAPPSHPDPVVGGGGVREGVRLFPCLFCSKTFLKSQALGGHQNAHKKERLAGSWNPYESSSYGHLYAAALELDAATTTPVASSRHYGGAAASAGALAGNTAGEAYGTAIVAAAPRRGNWSPVPARHGGGYDTNHGGSDDLLNWTRGTKAAVAQTREAIVVEEELDLELRP</sequence>
<evidence type="ECO:0000256" key="1">
    <source>
        <dbReference type="PROSITE-ProRule" id="PRU00042"/>
    </source>
</evidence>
<keyword evidence="1" id="KW-0862">Zinc</keyword>
<evidence type="ECO:0000313" key="5">
    <source>
        <dbReference type="Proteomes" id="UP001054889"/>
    </source>
</evidence>
<dbReference type="EMBL" id="BQKI01000017">
    <property type="protein sequence ID" value="GJN10264.1"/>
    <property type="molecule type" value="Genomic_DNA"/>
</dbReference>
<dbReference type="PANTHER" id="PTHR45730">
    <property type="entry name" value="ZINC FINGER PROTEIN JAGGED"/>
    <property type="match status" value="1"/>
</dbReference>
<gene>
    <name evidence="4" type="primary">ga28343</name>
    <name evidence="4" type="ORF">PR202_ga28343</name>
</gene>
<dbReference type="GO" id="GO:0003700">
    <property type="term" value="F:DNA-binding transcription factor activity"/>
    <property type="evidence" value="ECO:0007669"/>
    <property type="project" value="InterPro"/>
</dbReference>
<dbReference type="PROSITE" id="PS00028">
    <property type="entry name" value="ZINC_FINGER_C2H2_1"/>
    <property type="match status" value="1"/>
</dbReference>
<keyword evidence="5" id="KW-1185">Reference proteome</keyword>
<evidence type="ECO:0000259" key="3">
    <source>
        <dbReference type="PROSITE" id="PS50157"/>
    </source>
</evidence>
<dbReference type="GO" id="GO:0008270">
    <property type="term" value="F:zinc ion binding"/>
    <property type="evidence" value="ECO:0007669"/>
    <property type="project" value="UniProtKB-KW"/>
</dbReference>
<dbReference type="SUPFAM" id="SSF57667">
    <property type="entry name" value="beta-beta-alpha zinc fingers"/>
    <property type="match status" value="1"/>
</dbReference>
<dbReference type="PROSITE" id="PS50157">
    <property type="entry name" value="ZINC_FINGER_C2H2_2"/>
    <property type="match status" value="1"/>
</dbReference>
<dbReference type="InterPro" id="IPR036236">
    <property type="entry name" value="Znf_C2H2_sf"/>
</dbReference>
<evidence type="ECO:0000313" key="4">
    <source>
        <dbReference type="EMBL" id="GJN10264.1"/>
    </source>
</evidence>
<accession>A0AAV5DIV1</accession>